<dbReference type="STRING" id="157910.SAMN05445850_2242"/>
<dbReference type="Pfam" id="PF13578">
    <property type="entry name" value="Methyltransf_24"/>
    <property type="match status" value="1"/>
</dbReference>
<proteinExistence type="predicted"/>
<protein>
    <submittedName>
        <fullName evidence="1">Methyltransferase domain-containing protein</fullName>
    </submittedName>
</protein>
<dbReference type="AlphaFoldDB" id="A0A1H1F387"/>
<accession>A0A1H1F387</accession>
<name>A0A1H1F387_9BURK</name>
<dbReference type="RefSeq" id="WP_090803314.1">
    <property type="nucleotide sequence ID" value="NZ_FNKX01000001.1"/>
</dbReference>
<dbReference type="Proteomes" id="UP000199365">
    <property type="component" value="Unassembled WGS sequence"/>
</dbReference>
<evidence type="ECO:0000313" key="2">
    <source>
        <dbReference type="Proteomes" id="UP000199365"/>
    </source>
</evidence>
<gene>
    <name evidence="1" type="ORF">SAMN05445850_2242</name>
</gene>
<dbReference type="Gene3D" id="3.40.50.150">
    <property type="entry name" value="Vaccinia Virus protein VP39"/>
    <property type="match status" value="1"/>
</dbReference>
<evidence type="ECO:0000313" key="1">
    <source>
        <dbReference type="EMBL" id="SDQ95371.1"/>
    </source>
</evidence>
<dbReference type="GO" id="GO:0032259">
    <property type="term" value="P:methylation"/>
    <property type="evidence" value="ECO:0007669"/>
    <property type="project" value="UniProtKB-KW"/>
</dbReference>
<keyword evidence="2" id="KW-1185">Reference proteome</keyword>
<dbReference type="GO" id="GO:0008168">
    <property type="term" value="F:methyltransferase activity"/>
    <property type="evidence" value="ECO:0007669"/>
    <property type="project" value="UniProtKB-KW"/>
</dbReference>
<organism evidence="1 2">
    <name type="scientific">Paraburkholderia tuberum</name>
    <dbReference type="NCBI Taxonomy" id="157910"/>
    <lineage>
        <taxon>Bacteria</taxon>
        <taxon>Pseudomonadati</taxon>
        <taxon>Pseudomonadota</taxon>
        <taxon>Betaproteobacteria</taxon>
        <taxon>Burkholderiales</taxon>
        <taxon>Burkholderiaceae</taxon>
        <taxon>Paraburkholderia</taxon>
    </lineage>
</organism>
<reference evidence="2" key="1">
    <citation type="submission" date="2016-10" db="EMBL/GenBank/DDBJ databases">
        <authorList>
            <person name="Varghese N."/>
            <person name="Submissions S."/>
        </authorList>
    </citation>
    <scope>NUCLEOTIDE SEQUENCE [LARGE SCALE GENOMIC DNA]</scope>
    <source>
        <strain evidence="2">DUS833</strain>
    </source>
</reference>
<sequence length="318" mass="36387">MSASPELLDSLAAQHPEIAELIAERDKYRDALQVNIPHFSNLGDVPPGHYYSPIPSIPDIKQNEARLFGNVSRTLPGIEFNEEAQVRLVGEFADKYYGEMPFEPHKKDGLRFYFENVMFSYGDATSLYCMIRHLRPRRMVEIGSGFSSAVSLDTNDLFFDGQIQCTFVEPNNERLLSLLTEKDKVTSKIVKSLAQDVDLSVFAELEANDILFVDSSHVSKIGSDVNRIVFEILPILAPGVHIHFHDVFLPLEYPPQWIYEGRAWNEAYLLRAFLQYNSAFEVVLMNTFMGHFHADLMNARMPLFMRNPGASFWIRKTR</sequence>
<dbReference type="EMBL" id="FNKX01000001">
    <property type="protein sequence ID" value="SDQ95371.1"/>
    <property type="molecule type" value="Genomic_DNA"/>
</dbReference>
<keyword evidence="1" id="KW-0808">Transferase</keyword>
<dbReference type="InterPro" id="IPR029063">
    <property type="entry name" value="SAM-dependent_MTases_sf"/>
</dbReference>
<keyword evidence="1" id="KW-0489">Methyltransferase</keyword>
<dbReference type="SUPFAM" id="SSF53335">
    <property type="entry name" value="S-adenosyl-L-methionine-dependent methyltransferases"/>
    <property type="match status" value="1"/>
</dbReference>